<dbReference type="STRING" id="1217705.F900_01032"/>
<dbReference type="EMBL" id="APRP01000014">
    <property type="protein sequence ID" value="ENX02586.1"/>
    <property type="molecule type" value="Genomic_DNA"/>
</dbReference>
<comment type="caution">
    <text evidence="1">The sequence shown here is derived from an EMBL/GenBank/DDBJ whole genome shotgun (WGS) entry which is preliminary data.</text>
</comment>
<dbReference type="Proteomes" id="UP000013248">
    <property type="component" value="Unassembled WGS sequence"/>
</dbReference>
<dbReference type="HOGENOM" id="CLU_149118_2_0_6"/>
<protein>
    <submittedName>
        <fullName evidence="1">Uncharacterized protein</fullName>
    </submittedName>
</protein>
<organism evidence="1 2">
    <name type="scientific">Acinetobacter modestus</name>
    <dbReference type="NCBI Taxonomy" id="1776740"/>
    <lineage>
        <taxon>Bacteria</taxon>
        <taxon>Pseudomonadati</taxon>
        <taxon>Pseudomonadota</taxon>
        <taxon>Gammaproteobacteria</taxon>
        <taxon>Moraxellales</taxon>
        <taxon>Moraxellaceae</taxon>
        <taxon>Acinetobacter</taxon>
    </lineage>
</organism>
<accession>N9NAD2</accession>
<gene>
    <name evidence="1" type="ORF">F900_01032</name>
</gene>
<sequence length="134" mass="15019">MDNLPKHPCAGKCSEFKEEQCKHCLIPNTTYKFIEGGKVVYIDSEKSDQIMTITQVQKNGVLIDGNSNFALNHLIRNATPEEHKANKRLTGATYFLGWDLAAGNDQHIEHLAKSISKDERIHLSNAIKAQQEVS</sequence>
<evidence type="ECO:0000313" key="1">
    <source>
        <dbReference type="EMBL" id="ENX02586.1"/>
    </source>
</evidence>
<reference evidence="1 2" key="1">
    <citation type="submission" date="2013-02" db="EMBL/GenBank/DDBJ databases">
        <title>The Genome Sequence of Acinetobacter sp. ANC 3862.</title>
        <authorList>
            <consortium name="The Broad Institute Genome Sequencing Platform"/>
            <consortium name="The Broad Institute Genome Sequencing Center for Infectious Disease"/>
            <person name="Cerqueira G."/>
            <person name="Feldgarden M."/>
            <person name="Courvalin P."/>
            <person name="Perichon B."/>
            <person name="Grillot-Courvalin C."/>
            <person name="Clermont D."/>
            <person name="Rocha E."/>
            <person name="Yoon E.-J."/>
            <person name="Nemec A."/>
            <person name="Walker B."/>
            <person name="Young S.K."/>
            <person name="Zeng Q."/>
            <person name="Gargeya S."/>
            <person name="Fitzgerald M."/>
            <person name="Haas B."/>
            <person name="Abouelleil A."/>
            <person name="Alvarado L."/>
            <person name="Arachchi H.M."/>
            <person name="Berlin A.M."/>
            <person name="Chapman S.B."/>
            <person name="Dewar J."/>
            <person name="Goldberg J."/>
            <person name="Griggs A."/>
            <person name="Gujja S."/>
            <person name="Hansen M."/>
            <person name="Howarth C."/>
            <person name="Imamovic A."/>
            <person name="Larimer J."/>
            <person name="McCowan C."/>
            <person name="Murphy C."/>
            <person name="Neiman D."/>
            <person name="Pearson M."/>
            <person name="Priest M."/>
            <person name="Roberts A."/>
            <person name="Saif S."/>
            <person name="Shea T."/>
            <person name="Sisk P."/>
            <person name="Sykes S."/>
            <person name="Wortman J."/>
            <person name="Nusbaum C."/>
            <person name="Birren B."/>
        </authorList>
    </citation>
    <scope>NUCLEOTIDE SEQUENCE [LARGE SCALE GENOMIC DNA]</scope>
    <source>
        <strain evidence="1 2">ANC 3862</strain>
    </source>
</reference>
<name>N9NAD2_9GAMM</name>
<dbReference type="RefSeq" id="WP_005215589.1">
    <property type="nucleotide sequence ID" value="NZ_KB850089.1"/>
</dbReference>
<dbReference type="PATRIC" id="fig|1217705.3.peg.989"/>
<evidence type="ECO:0000313" key="2">
    <source>
        <dbReference type="Proteomes" id="UP000013248"/>
    </source>
</evidence>
<proteinExistence type="predicted"/>
<dbReference type="eggNOG" id="ENOG5031S19">
    <property type="taxonomic scope" value="Bacteria"/>
</dbReference>
<dbReference type="AlphaFoldDB" id="N9NAD2"/>